<proteinExistence type="predicted"/>
<organism evidence="1 2">
    <name type="scientific">Ophiocordyceps polyrhachis-furcata BCC 54312</name>
    <dbReference type="NCBI Taxonomy" id="1330021"/>
    <lineage>
        <taxon>Eukaryota</taxon>
        <taxon>Fungi</taxon>
        <taxon>Dikarya</taxon>
        <taxon>Ascomycota</taxon>
        <taxon>Pezizomycotina</taxon>
        <taxon>Sordariomycetes</taxon>
        <taxon>Hypocreomycetidae</taxon>
        <taxon>Hypocreales</taxon>
        <taxon>Ophiocordycipitaceae</taxon>
        <taxon>Ophiocordyceps</taxon>
    </lineage>
</organism>
<keyword evidence="2" id="KW-1185">Reference proteome</keyword>
<gene>
    <name evidence="1" type="ORF">L249_7847</name>
</gene>
<sequence>MSSDMLRCFFLNISSTAVRKRNETKRSETKLQFHTIQLSTSTMTVALEDGNTNQLVLPCMSSSHGRPPLVRETMTKLHNQTLRNAALGLLNDFDEAAMVKQLKATKDPTRREGYDPDSLVRWRVKHLPPLFLPARGGIFDLRRSTELGSLTWQRTPYRLPGSEKSKHHGCWYLHDILPHRCLRSQSTFETGSSLLISHPSNTLVTIVKMPVPALFPSTPTHGKTAVKRFLSDLVSTDLSP</sequence>
<evidence type="ECO:0000313" key="2">
    <source>
        <dbReference type="Proteomes" id="UP000253664"/>
    </source>
</evidence>
<protein>
    <submittedName>
        <fullName evidence="1">Uncharacterized protein</fullName>
    </submittedName>
</protein>
<dbReference type="EMBL" id="LKCN02000022">
    <property type="protein sequence ID" value="RCI08049.1"/>
    <property type="molecule type" value="Genomic_DNA"/>
</dbReference>
<reference evidence="1 2" key="1">
    <citation type="journal article" date="2015" name="BMC Genomics">
        <title>Insights from the genome of Ophiocordyceps polyrhachis-furcata to pathogenicity and host specificity in insect fungi.</title>
        <authorList>
            <person name="Wichadakul D."/>
            <person name="Kobmoo N."/>
            <person name="Ingsriswang S."/>
            <person name="Tangphatsornruang S."/>
            <person name="Chantasingh D."/>
            <person name="Luangsa-ard J.J."/>
            <person name="Eurwilaichitr L."/>
        </authorList>
    </citation>
    <scope>NUCLEOTIDE SEQUENCE [LARGE SCALE GENOMIC DNA]</scope>
    <source>
        <strain evidence="1 2">BCC 54312</strain>
    </source>
</reference>
<dbReference type="AlphaFoldDB" id="A0A367L0T6"/>
<comment type="caution">
    <text evidence="1">The sequence shown here is derived from an EMBL/GenBank/DDBJ whole genome shotgun (WGS) entry which is preliminary data.</text>
</comment>
<dbReference type="Proteomes" id="UP000253664">
    <property type="component" value="Unassembled WGS sequence"/>
</dbReference>
<name>A0A367L0T6_9HYPO</name>
<evidence type="ECO:0000313" key="1">
    <source>
        <dbReference type="EMBL" id="RCI08049.1"/>
    </source>
</evidence>
<accession>A0A367L0T6</accession>